<sequence length="64" mass="7180">MEHDYARLALAAHIRSEALTQMNVQGIGYKPGLPVHTSPEATYEQHVYDLMDEVIKPQASSTRI</sequence>
<evidence type="ECO:0000313" key="1">
    <source>
        <dbReference type="EMBL" id="MDC8756239.1"/>
    </source>
</evidence>
<protein>
    <submittedName>
        <fullName evidence="1">Uncharacterized protein</fullName>
    </submittedName>
</protein>
<name>A0ABT5JUJ1_9BURK</name>
<proteinExistence type="predicted"/>
<evidence type="ECO:0000313" key="2">
    <source>
        <dbReference type="Proteomes" id="UP001221208"/>
    </source>
</evidence>
<comment type="caution">
    <text evidence="1">The sequence shown here is derived from an EMBL/GenBank/DDBJ whole genome shotgun (WGS) entry which is preliminary data.</text>
</comment>
<organism evidence="1 2">
    <name type="scientific">Janthinobacterium fluminis</name>
    <dbReference type="NCBI Taxonomy" id="2987524"/>
    <lineage>
        <taxon>Bacteria</taxon>
        <taxon>Pseudomonadati</taxon>
        <taxon>Pseudomonadota</taxon>
        <taxon>Betaproteobacteria</taxon>
        <taxon>Burkholderiales</taxon>
        <taxon>Oxalobacteraceae</taxon>
        <taxon>Janthinobacterium</taxon>
    </lineage>
</organism>
<keyword evidence="2" id="KW-1185">Reference proteome</keyword>
<dbReference type="Proteomes" id="UP001221208">
    <property type="component" value="Unassembled WGS sequence"/>
</dbReference>
<accession>A0ABT5JUJ1</accession>
<dbReference type="EMBL" id="JAQQXR010000001">
    <property type="protein sequence ID" value="MDC8756239.1"/>
    <property type="molecule type" value="Genomic_DNA"/>
</dbReference>
<reference evidence="1 2" key="1">
    <citation type="submission" date="2022-10" db="EMBL/GenBank/DDBJ databases">
        <title>Janthinobacterium sp. hw3 Genome sequencing.</title>
        <authorList>
            <person name="Park S."/>
        </authorList>
    </citation>
    <scope>NUCLEOTIDE SEQUENCE [LARGE SCALE GENOMIC DNA]</scope>
    <source>
        <strain evidence="2">hw3</strain>
    </source>
</reference>
<dbReference type="RefSeq" id="WP_273668865.1">
    <property type="nucleotide sequence ID" value="NZ_JAQQXR010000001.1"/>
</dbReference>
<gene>
    <name evidence="1" type="ORF">OIK44_01390</name>
</gene>